<name>A0A448XPQ1_9PLAT</name>
<evidence type="ECO:0000256" key="1">
    <source>
        <dbReference type="SAM" id="MobiDB-lite"/>
    </source>
</evidence>
<comment type="caution">
    <text evidence="2">The sequence shown here is derived from an EMBL/GenBank/DDBJ whole genome shotgun (WGS) entry which is preliminary data.</text>
</comment>
<dbReference type="EMBL" id="CAAALY010271007">
    <property type="protein sequence ID" value="VEL41779.1"/>
    <property type="molecule type" value="Genomic_DNA"/>
</dbReference>
<accession>A0A448XPQ1</accession>
<reference evidence="2" key="1">
    <citation type="submission" date="2018-11" db="EMBL/GenBank/DDBJ databases">
        <authorList>
            <consortium name="Pathogen Informatics"/>
        </authorList>
    </citation>
    <scope>NUCLEOTIDE SEQUENCE</scope>
</reference>
<dbReference type="AlphaFoldDB" id="A0A448XPQ1"/>
<protein>
    <submittedName>
        <fullName evidence="2">Uncharacterized protein</fullName>
    </submittedName>
</protein>
<dbReference type="Proteomes" id="UP000784294">
    <property type="component" value="Unassembled WGS sequence"/>
</dbReference>
<keyword evidence="3" id="KW-1185">Reference proteome</keyword>
<feature type="region of interest" description="Disordered" evidence="1">
    <location>
        <begin position="29"/>
        <end position="54"/>
    </location>
</feature>
<evidence type="ECO:0000313" key="2">
    <source>
        <dbReference type="EMBL" id="VEL41779.1"/>
    </source>
</evidence>
<organism evidence="2 3">
    <name type="scientific">Protopolystoma xenopodis</name>
    <dbReference type="NCBI Taxonomy" id="117903"/>
    <lineage>
        <taxon>Eukaryota</taxon>
        <taxon>Metazoa</taxon>
        <taxon>Spiralia</taxon>
        <taxon>Lophotrochozoa</taxon>
        <taxon>Platyhelminthes</taxon>
        <taxon>Monogenea</taxon>
        <taxon>Polyopisthocotylea</taxon>
        <taxon>Polystomatidea</taxon>
        <taxon>Polystomatidae</taxon>
        <taxon>Protopolystoma</taxon>
    </lineage>
</organism>
<evidence type="ECO:0000313" key="3">
    <source>
        <dbReference type="Proteomes" id="UP000784294"/>
    </source>
</evidence>
<gene>
    <name evidence="2" type="ORF">PXEA_LOCUS35219</name>
</gene>
<sequence length="109" mass="11965">MYPYREVKSISASKPVTELLPGLRNMLSNSQEESNSQGPTTIGNTNLGKLQANHSCTESSPVAKAMVATMETTTRLPDLIQVSWVSVNNLGTIISFTLNYSDKVVRKIY</sequence>
<proteinExistence type="predicted"/>